<feature type="transmembrane region" description="Helical" evidence="6">
    <location>
        <begin position="52"/>
        <end position="73"/>
    </location>
</feature>
<comment type="similarity">
    <text evidence="6">Belongs to the TVP38/TMEM64 family.</text>
</comment>
<organism evidence="8 9">
    <name type="scientific">Parasporobacterium paucivorans DSM 15970</name>
    <dbReference type="NCBI Taxonomy" id="1122934"/>
    <lineage>
        <taxon>Bacteria</taxon>
        <taxon>Bacillati</taxon>
        <taxon>Bacillota</taxon>
        <taxon>Clostridia</taxon>
        <taxon>Lachnospirales</taxon>
        <taxon>Lachnospiraceae</taxon>
        <taxon>Parasporobacterium</taxon>
    </lineage>
</organism>
<evidence type="ECO:0000256" key="5">
    <source>
        <dbReference type="ARBA" id="ARBA00023136"/>
    </source>
</evidence>
<gene>
    <name evidence="8" type="ORF">SAMN02745691_01510</name>
</gene>
<evidence type="ECO:0000313" key="9">
    <source>
        <dbReference type="Proteomes" id="UP000184342"/>
    </source>
</evidence>
<dbReference type="Proteomes" id="UP000184342">
    <property type="component" value="Unassembled WGS sequence"/>
</dbReference>
<dbReference type="InterPro" id="IPR032816">
    <property type="entry name" value="VTT_dom"/>
</dbReference>
<dbReference type="InterPro" id="IPR015414">
    <property type="entry name" value="TMEM64"/>
</dbReference>
<feature type="transmembrane region" description="Helical" evidence="6">
    <location>
        <begin position="157"/>
        <end position="179"/>
    </location>
</feature>
<evidence type="ECO:0000256" key="4">
    <source>
        <dbReference type="ARBA" id="ARBA00022989"/>
    </source>
</evidence>
<dbReference type="GO" id="GO:0005886">
    <property type="term" value="C:plasma membrane"/>
    <property type="evidence" value="ECO:0007669"/>
    <property type="project" value="UniProtKB-SubCell"/>
</dbReference>
<evidence type="ECO:0000313" key="8">
    <source>
        <dbReference type="EMBL" id="SHJ19313.1"/>
    </source>
</evidence>
<dbReference type="STRING" id="1122934.SAMN02745691_01510"/>
<evidence type="ECO:0000256" key="1">
    <source>
        <dbReference type="ARBA" id="ARBA00004651"/>
    </source>
</evidence>
<dbReference type="EMBL" id="FQYT01000014">
    <property type="protein sequence ID" value="SHJ19313.1"/>
    <property type="molecule type" value="Genomic_DNA"/>
</dbReference>
<feature type="domain" description="VTT" evidence="7">
    <location>
        <begin position="73"/>
        <end position="192"/>
    </location>
</feature>
<dbReference type="Pfam" id="PF09335">
    <property type="entry name" value="VTT_dom"/>
    <property type="match status" value="1"/>
</dbReference>
<evidence type="ECO:0000256" key="2">
    <source>
        <dbReference type="ARBA" id="ARBA00022475"/>
    </source>
</evidence>
<sequence>MRKNKADRIDIIKYTLILLTLIGIGVLLFKFSPWIIQEIKHPGALRTFVQSYGGFGFVVFILLQTLNVMTVFIPADVILNLLGGYVYGAPMVFLLSMIGIMFGAICAFRISRLLGSDLIKRFVSQDRINHISNMLNSKNGFIGMLIVYLIPGIPKDLMMYVAGFMPVKASRLFVVYFISRIPATLIEASIGAQIHERNKMGIIMTSIGLIIFIVVVIRLQIIYKKNSFSKQKEK</sequence>
<evidence type="ECO:0000256" key="3">
    <source>
        <dbReference type="ARBA" id="ARBA00022692"/>
    </source>
</evidence>
<evidence type="ECO:0000256" key="6">
    <source>
        <dbReference type="RuleBase" id="RU366058"/>
    </source>
</evidence>
<keyword evidence="9" id="KW-1185">Reference proteome</keyword>
<accession>A0A1M6HB20</accession>
<feature type="transmembrane region" description="Helical" evidence="6">
    <location>
        <begin position="12"/>
        <end position="31"/>
    </location>
</feature>
<feature type="transmembrane region" description="Helical" evidence="6">
    <location>
        <begin position="131"/>
        <end position="151"/>
    </location>
</feature>
<dbReference type="RefSeq" id="WP_073993745.1">
    <property type="nucleotide sequence ID" value="NZ_FQYT01000014.1"/>
</dbReference>
<comment type="subcellular location">
    <subcellularLocation>
        <location evidence="1 6">Cell membrane</location>
        <topology evidence="1 6">Multi-pass membrane protein</topology>
    </subcellularLocation>
</comment>
<feature type="transmembrane region" description="Helical" evidence="6">
    <location>
        <begin position="200"/>
        <end position="223"/>
    </location>
</feature>
<dbReference type="OrthoDB" id="3173541at2"/>
<reference evidence="8 9" key="1">
    <citation type="submission" date="2016-11" db="EMBL/GenBank/DDBJ databases">
        <authorList>
            <person name="Jaros S."/>
            <person name="Januszkiewicz K."/>
            <person name="Wedrychowicz H."/>
        </authorList>
    </citation>
    <scope>NUCLEOTIDE SEQUENCE [LARGE SCALE GENOMIC DNA]</scope>
    <source>
        <strain evidence="8 9">DSM 15970</strain>
    </source>
</reference>
<keyword evidence="2 6" id="KW-1003">Cell membrane</keyword>
<dbReference type="AlphaFoldDB" id="A0A1M6HB20"/>
<name>A0A1M6HB20_9FIRM</name>
<keyword evidence="3 6" id="KW-0812">Transmembrane</keyword>
<proteinExistence type="inferred from homology"/>
<evidence type="ECO:0000259" key="7">
    <source>
        <dbReference type="Pfam" id="PF09335"/>
    </source>
</evidence>
<feature type="transmembrane region" description="Helical" evidence="6">
    <location>
        <begin position="85"/>
        <end position="110"/>
    </location>
</feature>
<dbReference type="PANTHER" id="PTHR12677:SF59">
    <property type="entry name" value="GOLGI APPARATUS MEMBRANE PROTEIN TVP38-RELATED"/>
    <property type="match status" value="1"/>
</dbReference>
<protein>
    <recommendedName>
        <fullName evidence="6">TVP38/TMEM64 family membrane protein</fullName>
    </recommendedName>
</protein>
<keyword evidence="5 6" id="KW-0472">Membrane</keyword>
<dbReference type="PANTHER" id="PTHR12677">
    <property type="entry name" value="GOLGI APPARATUS MEMBRANE PROTEIN TVP38-RELATED"/>
    <property type="match status" value="1"/>
</dbReference>
<keyword evidence="4 6" id="KW-1133">Transmembrane helix</keyword>